<dbReference type="Proteomes" id="UP000009168">
    <property type="component" value="Unassembled WGS sequence"/>
</dbReference>
<name>Q23RR1_TETTS</name>
<dbReference type="GeneID" id="7824938"/>
<proteinExistence type="predicted"/>
<protein>
    <submittedName>
        <fullName evidence="1">Uncharacterized protein</fullName>
    </submittedName>
</protein>
<sequence length="305" mass="35940">MSHFNIESFNPYESCQCYANLDMDQPQKLCDYCLQKKHQEDYQFLAPKSYQEYCFEYNNRFQDESNQMHDMFNSQQHSQFQLSNQDVNPFHSCSNQLEMPLSTQFDQQNFIQDKAINPNQNDQFNIKQCEKEQNSQNNLNCFSTQFPDTQINLKSCPTSPYSSSSSSKIATSKQISSLSPQLSQQNIKSSSQMKSNYQSVIKNNIRDFLTPIVRMKTGFVDYELLEKENLSSYQYQDFLKQHFCVAGRRSLKIRQSTFDSLFDCKEKTQLKEKKSQLEEHQFKLQFDWINNINDTLICFLNSISI</sequence>
<dbReference type="InParanoid" id="Q23RR1"/>
<keyword evidence="2" id="KW-1185">Reference proteome</keyword>
<organism evidence="1 2">
    <name type="scientific">Tetrahymena thermophila (strain SB210)</name>
    <dbReference type="NCBI Taxonomy" id="312017"/>
    <lineage>
        <taxon>Eukaryota</taxon>
        <taxon>Sar</taxon>
        <taxon>Alveolata</taxon>
        <taxon>Ciliophora</taxon>
        <taxon>Intramacronucleata</taxon>
        <taxon>Oligohymenophorea</taxon>
        <taxon>Hymenostomatida</taxon>
        <taxon>Tetrahymenina</taxon>
        <taxon>Tetrahymenidae</taxon>
        <taxon>Tetrahymena</taxon>
    </lineage>
</organism>
<dbReference type="RefSeq" id="XP_001019469.2">
    <property type="nucleotide sequence ID" value="XM_001019469.2"/>
</dbReference>
<evidence type="ECO:0000313" key="2">
    <source>
        <dbReference type="Proteomes" id="UP000009168"/>
    </source>
</evidence>
<accession>Q23RR1</accession>
<dbReference type="AlphaFoldDB" id="Q23RR1"/>
<dbReference type="HOGENOM" id="CLU_795663_0_0_1"/>
<reference evidence="2" key="1">
    <citation type="journal article" date="2006" name="PLoS Biol.">
        <title>Macronuclear genome sequence of the ciliate Tetrahymena thermophila, a model eukaryote.</title>
        <authorList>
            <person name="Eisen J.A."/>
            <person name="Coyne R.S."/>
            <person name="Wu M."/>
            <person name="Wu D."/>
            <person name="Thiagarajan M."/>
            <person name="Wortman J.R."/>
            <person name="Badger J.H."/>
            <person name="Ren Q."/>
            <person name="Amedeo P."/>
            <person name="Jones K.M."/>
            <person name="Tallon L.J."/>
            <person name="Delcher A.L."/>
            <person name="Salzberg S.L."/>
            <person name="Silva J.C."/>
            <person name="Haas B.J."/>
            <person name="Majoros W.H."/>
            <person name="Farzad M."/>
            <person name="Carlton J.M."/>
            <person name="Smith R.K. Jr."/>
            <person name="Garg J."/>
            <person name="Pearlman R.E."/>
            <person name="Karrer K.M."/>
            <person name="Sun L."/>
            <person name="Manning G."/>
            <person name="Elde N.C."/>
            <person name="Turkewitz A.P."/>
            <person name="Asai D.J."/>
            <person name="Wilkes D.E."/>
            <person name="Wang Y."/>
            <person name="Cai H."/>
            <person name="Collins K."/>
            <person name="Stewart B.A."/>
            <person name="Lee S.R."/>
            <person name="Wilamowska K."/>
            <person name="Weinberg Z."/>
            <person name="Ruzzo W.L."/>
            <person name="Wloga D."/>
            <person name="Gaertig J."/>
            <person name="Frankel J."/>
            <person name="Tsao C.-C."/>
            <person name="Gorovsky M.A."/>
            <person name="Keeling P.J."/>
            <person name="Waller R.F."/>
            <person name="Patron N.J."/>
            <person name="Cherry J.M."/>
            <person name="Stover N.A."/>
            <person name="Krieger C.J."/>
            <person name="del Toro C."/>
            <person name="Ryder H.F."/>
            <person name="Williamson S.C."/>
            <person name="Barbeau R.A."/>
            <person name="Hamilton E.P."/>
            <person name="Orias E."/>
        </authorList>
    </citation>
    <scope>NUCLEOTIDE SEQUENCE [LARGE SCALE GENOMIC DNA]</scope>
    <source>
        <strain evidence="2">SB210</strain>
    </source>
</reference>
<gene>
    <name evidence="1" type="ORF">TTHERM_01186260</name>
</gene>
<evidence type="ECO:0000313" key="1">
    <source>
        <dbReference type="EMBL" id="EAR99224.2"/>
    </source>
</evidence>
<dbReference type="EMBL" id="GG662642">
    <property type="protein sequence ID" value="EAR99224.2"/>
    <property type="molecule type" value="Genomic_DNA"/>
</dbReference>
<dbReference type="KEGG" id="tet:TTHERM_01186260"/>